<reference evidence="2 3" key="1">
    <citation type="submission" date="2018-11" db="EMBL/GenBank/DDBJ databases">
        <title>Sequencing the genomes of 1000 actinobacteria strains.</title>
        <authorList>
            <person name="Klenk H.-P."/>
        </authorList>
    </citation>
    <scope>NUCLEOTIDE SEQUENCE [LARGE SCALE GENOMIC DNA]</scope>
    <source>
        <strain evidence="2 3">DSM 14012</strain>
    </source>
</reference>
<evidence type="ECO:0000259" key="1">
    <source>
        <dbReference type="Pfam" id="PF01869"/>
    </source>
</evidence>
<evidence type="ECO:0000313" key="2">
    <source>
        <dbReference type="EMBL" id="ROR83021.1"/>
    </source>
</evidence>
<feature type="domain" description="ATPase BadF/BadG/BcrA/BcrD type" evidence="1">
    <location>
        <begin position="5"/>
        <end position="302"/>
    </location>
</feature>
<dbReference type="RefSeq" id="WP_200811435.1">
    <property type="nucleotide sequence ID" value="NZ_FXAP01000006.1"/>
</dbReference>
<dbReference type="InterPro" id="IPR043129">
    <property type="entry name" value="ATPase_NBD"/>
</dbReference>
<dbReference type="PANTHER" id="PTHR12862:SF0">
    <property type="entry name" value="N-ACETYL-D-GLUCOSAMINE KINASE"/>
    <property type="match status" value="1"/>
</dbReference>
<accession>A0A3N2C688</accession>
<name>A0A3N2C688_9MICO</name>
<proteinExistence type="predicted"/>
<organism evidence="2 3">
    <name type="scientific">Plantibacter flavus</name>
    <dbReference type="NCBI Taxonomy" id="150123"/>
    <lineage>
        <taxon>Bacteria</taxon>
        <taxon>Bacillati</taxon>
        <taxon>Actinomycetota</taxon>
        <taxon>Actinomycetes</taxon>
        <taxon>Micrococcales</taxon>
        <taxon>Microbacteriaceae</taxon>
        <taxon>Plantibacter</taxon>
    </lineage>
</organism>
<dbReference type="CDD" id="cd24007">
    <property type="entry name" value="ASKHA_NBD_eukNAGK-like"/>
    <property type="match status" value="1"/>
</dbReference>
<keyword evidence="2" id="KW-0418">Kinase</keyword>
<keyword evidence="3" id="KW-1185">Reference proteome</keyword>
<dbReference type="GO" id="GO:0045127">
    <property type="term" value="F:N-acetylglucosamine kinase activity"/>
    <property type="evidence" value="ECO:0007669"/>
    <property type="project" value="InterPro"/>
</dbReference>
<dbReference type="Gene3D" id="3.30.420.40">
    <property type="match status" value="2"/>
</dbReference>
<protein>
    <submittedName>
        <fullName evidence="2">N-acetylglucosamine kinase-like BadF-type ATPase</fullName>
    </submittedName>
</protein>
<dbReference type="SUPFAM" id="SSF53067">
    <property type="entry name" value="Actin-like ATPase domain"/>
    <property type="match status" value="2"/>
</dbReference>
<gene>
    <name evidence="2" type="ORF">EDD42_3123</name>
</gene>
<dbReference type="InterPro" id="IPR039758">
    <property type="entry name" value="NAGK-like"/>
</dbReference>
<dbReference type="EMBL" id="RKHL01000001">
    <property type="protein sequence ID" value="ROR83021.1"/>
    <property type="molecule type" value="Genomic_DNA"/>
</dbReference>
<sequence length="321" mass="33738">MSLFLGVDGGGSKTAFVLLDDGGHIVAEAQTASCYYFDDGIELVGRILTECVAAVTSRAGVEASDIDQAFLGLPGYGEVSSDLDRLNAIPGEVLGHGRYSCDNDMVCGWAGSLGAVDGINVISGTGSMTYGERRGRGHRVGGWSELFGDEGSAYWIAARGLNAFTRMSDGRLSRGPLYDLMKLRVGITSDLDVIDVVVNEWKGQRALIADLSKTVVDAAGHGDEASATILREASGELVEIVEATRVALGFLDDEVVPVSYSGGMFTADAIRVGFEQALHALPPAYELRVPMFGPAVGAALYAAKQHGSPLAETALDRLGSR</sequence>
<dbReference type="Pfam" id="PF01869">
    <property type="entry name" value="BcrAD_BadFG"/>
    <property type="match status" value="1"/>
</dbReference>
<keyword evidence="2" id="KW-0808">Transferase</keyword>
<evidence type="ECO:0000313" key="3">
    <source>
        <dbReference type="Proteomes" id="UP000266915"/>
    </source>
</evidence>
<dbReference type="Proteomes" id="UP000266915">
    <property type="component" value="Unassembled WGS sequence"/>
</dbReference>
<dbReference type="PANTHER" id="PTHR12862">
    <property type="entry name" value="BADF TYPE ATPASE DOMAIN-CONTAINING PROTEIN"/>
    <property type="match status" value="1"/>
</dbReference>
<dbReference type="AlphaFoldDB" id="A0A3N2C688"/>
<comment type="caution">
    <text evidence="2">The sequence shown here is derived from an EMBL/GenBank/DDBJ whole genome shotgun (WGS) entry which is preliminary data.</text>
</comment>
<dbReference type="InterPro" id="IPR002731">
    <property type="entry name" value="ATPase_BadF"/>
</dbReference>